<evidence type="ECO:0000256" key="12">
    <source>
        <dbReference type="ARBA" id="ARBA00022840"/>
    </source>
</evidence>
<feature type="region of interest" description="Disordered" evidence="14">
    <location>
        <begin position="525"/>
        <end position="572"/>
    </location>
</feature>
<dbReference type="NCBIfam" id="NF041121">
    <property type="entry name" value="SAV_2336_NTERM"/>
    <property type="match status" value="1"/>
</dbReference>
<proteinExistence type="inferred from homology"/>
<dbReference type="InterPro" id="IPR000719">
    <property type="entry name" value="Prot_kinase_dom"/>
</dbReference>
<evidence type="ECO:0000256" key="1">
    <source>
        <dbReference type="ARBA" id="ARBA00004300"/>
    </source>
</evidence>
<evidence type="ECO:0000256" key="9">
    <source>
        <dbReference type="ARBA" id="ARBA00022759"/>
    </source>
</evidence>
<accession>A0ABP7SD54</accession>
<evidence type="ECO:0000256" key="14">
    <source>
        <dbReference type="SAM" id="MobiDB-lite"/>
    </source>
</evidence>
<evidence type="ECO:0000256" key="6">
    <source>
        <dbReference type="ARBA" id="ARBA00022679"/>
    </source>
</evidence>
<evidence type="ECO:0000313" key="16">
    <source>
        <dbReference type="EMBL" id="GAA4010230.1"/>
    </source>
</evidence>
<dbReference type="PANTHER" id="PTHR43289:SF6">
    <property type="entry name" value="SERINE_THREONINE-PROTEIN KINASE NEKL-3"/>
    <property type="match status" value="1"/>
</dbReference>
<feature type="region of interest" description="Disordered" evidence="14">
    <location>
        <begin position="1468"/>
        <end position="1493"/>
    </location>
</feature>
<feature type="region of interest" description="Disordered" evidence="14">
    <location>
        <begin position="48"/>
        <end position="83"/>
    </location>
</feature>
<keyword evidence="6" id="KW-0808">Transferase</keyword>
<evidence type="ECO:0000256" key="7">
    <source>
        <dbReference type="ARBA" id="ARBA00022722"/>
    </source>
</evidence>
<dbReference type="Proteomes" id="UP001500456">
    <property type="component" value="Unassembled WGS sequence"/>
</dbReference>
<keyword evidence="17" id="KW-1185">Reference proteome</keyword>
<keyword evidence="13" id="KW-0206">Cytoskeleton</keyword>
<comment type="caution">
    <text evidence="16">The sequence shown here is derived from an EMBL/GenBank/DDBJ whole genome shotgun (WGS) entry which is preliminary data.</text>
</comment>
<reference evidence="17" key="1">
    <citation type="journal article" date="2019" name="Int. J. Syst. Evol. Microbiol.">
        <title>The Global Catalogue of Microorganisms (GCM) 10K type strain sequencing project: providing services to taxonomists for standard genome sequencing and annotation.</title>
        <authorList>
            <consortium name="The Broad Institute Genomics Platform"/>
            <consortium name="The Broad Institute Genome Sequencing Center for Infectious Disease"/>
            <person name="Wu L."/>
            <person name="Ma J."/>
        </authorList>
    </citation>
    <scope>NUCLEOTIDE SEQUENCE [LARGE SCALE GENOMIC DNA]</scope>
    <source>
        <strain evidence="17">JCM 16924</strain>
    </source>
</reference>
<dbReference type="EMBL" id="BAAAZX010000018">
    <property type="protein sequence ID" value="GAA4010230.1"/>
    <property type="molecule type" value="Genomic_DNA"/>
</dbReference>
<feature type="region of interest" description="Disordered" evidence="14">
    <location>
        <begin position="1120"/>
        <end position="1143"/>
    </location>
</feature>
<comment type="subcellular location">
    <subcellularLocation>
        <location evidence="1">Cytoplasm</location>
        <location evidence="1">Cytoskeleton</location>
        <location evidence="1">Microtubule organizing center</location>
        <location evidence="1">Centrosome</location>
    </subcellularLocation>
    <subcellularLocation>
        <location evidence="2">Cytoplasm</location>
        <location evidence="2">Cytoskeleton</location>
        <location evidence="2">Spindle pole</location>
    </subcellularLocation>
</comment>
<protein>
    <recommendedName>
        <fullName evidence="4">non-specific serine/threonine protein kinase</fullName>
        <ecNumber evidence="4">2.7.11.1</ecNumber>
    </recommendedName>
</protein>
<keyword evidence="13" id="KW-0963">Cytoplasm</keyword>
<evidence type="ECO:0000256" key="3">
    <source>
        <dbReference type="ARBA" id="ARBA00010886"/>
    </source>
</evidence>
<dbReference type="PANTHER" id="PTHR43289">
    <property type="entry name" value="MITOGEN-ACTIVATED PROTEIN KINASE KINASE KINASE 20-RELATED"/>
    <property type="match status" value="1"/>
</dbReference>
<organism evidence="16 17">
    <name type="scientific">Streptomyces plumbiresistens</name>
    <dbReference type="NCBI Taxonomy" id="511811"/>
    <lineage>
        <taxon>Bacteria</taxon>
        <taxon>Bacillati</taxon>
        <taxon>Actinomycetota</taxon>
        <taxon>Actinomycetes</taxon>
        <taxon>Kitasatosporales</taxon>
        <taxon>Streptomycetaceae</taxon>
        <taxon>Streptomyces</taxon>
    </lineage>
</organism>
<dbReference type="InterPro" id="IPR037057">
    <property type="entry name" value="DNA_rep_MutH/T2_RE_sf"/>
</dbReference>
<dbReference type="CDD" id="cd22338">
    <property type="entry name" value="NaeI-like"/>
    <property type="match status" value="1"/>
</dbReference>
<dbReference type="Gene3D" id="1.10.510.10">
    <property type="entry name" value="Transferase(Phosphotransferase) domain 1"/>
    <property type="match status" value="2"/>
</dbReference>
<feature type="compositionally biased region" description="Basic and acidic residues" evidence="14">
    <location>
        <begin position="1129"/>
        <end position="1139"/>
    </location>
</feature>
<keyword evidence="11" id="KW-0378">Hydrolase</keyword>
<keyword evidence="5" id="KW-0723">Serine/threonine-protein kinase</keyword>
<keyword evidence="8" id="KW-0547">Nucleotide-binding</keyword>
<comment type="similarity">
    <text evidence="3">Belongs to the protein kinase superfamily. NEK Ser/Thr protein kinase family. NIMA subfamily.</text>
</comment>
<dbReference type="RefSeq" id="WP_345567403.1">
    <property type="nucleotide sequence ID" value="NZ_BAAAZX010000018.1"/>
</dbReference>
<evidence type="ECO:0000256" key="2">
    <source>
        <dbReference type="ARBA" id="ARBA00004647"/>
    </source>
</evidence>
<dbReference type="Pfam" id="PF09126">
    <property type="entry name" value="NaeI"/>
    <property type="match status" value="1"/>
</dbReference>
<feature type="compositionally biased region" description="Polar residues" evidence="14">
    <location>
        <begin position="68"/>
        <end position="77"/>
    </location>
</feature>
<dbReference type="Pfam" id="PF07714">
    <property type="entry name" value="PK_Tyr_Ser-Thr"/>
    <property type="match status" value="1"/>
</dbReference>
<dbReference type="SUPFAM" id="SSF52980">
    <property type="entry name" value="Restriction endonuclease-like"/>
    <property type="match status" value="1"/>
</dbReference>
<keyword evidence="7" id="KW-0540">Nuclease</keyword>
<keyword evidence="9" id="KW-0255">Endonuclease</keyword>
<sequence>MISRVTKVLAESGIELAHEELLDAIWLAGKLPQDSGVLARFLGAATAASEHYGEPRRDGATASKTDETAQQPTTAASTKKLAPHPLLASAQPSLSQGAQASVELSPAVAVRAPDTSTLGAGQLRLGKSLRPLRQRFPDRGQHELDVTRTVAAIADTGVPETVTRAVRTRWLSLALVVDDGVSMVLWQRLAADVRTLMERAGAFRDVKVYGLDTRSGTPFLRTSPYRHRGRRLTPKALCEPTGNTLVLVISDGVGEAWLDGAMRQVMDHWGRCGPTAIIQALPSRLWASTGISARRWQVTTHRRGGPTRSWHVNDPDLPPDLVRFDSIPIPVLAPTPAAVADWAGLVASPGGTSLLPLWDAGRARSSSAVADALGGDPAKAVLRFREAASADAYRLAAHMAAVAPVTPPVMRLVQAALGPPTDLGHVMEVFLGGLMHELDAGAADRLPHHRRFDFTDEARRVLLSAVSPRELVRTAEAVTRRVEAAVGRAPVFPAWVGHPAGTAVIEDSGRAFGWLREQTLTRLGIPSANAEPVAVTPEPPSGSPEGETENSAGPPVPAAAASDEAYAEPPGEPLPLGWVELLPEDPVQLGRFRLRARSAHGWPHLTMYLAEDEDGTVATVRAPVTLHASDPEAARDLVRTEAECLTRMQGMHVPALLGVAASTTGDLPWVAASCIHRRADSPSSPPAPNLRAVLDEYGGAVPEELFLRIGLGLTQAVALAHSRGLVHGSIAPRAVLVTDRDVRLVGWATATVDGVDSAHRHVLPLSDTYLDAADDGSLTPQSDMYAVGVLLLAYLSGQWSDPKANSSEHGPGPNPGIAPVLMSTLRRCLEKDPSRRPTAAALGEAFAAGYEGHTADRASTGAPPVRASGKDLAEGDRSVGNPLAPDAEETVTKLPRGPRTPADESGTLVEGRYLLTQKRHVGMTSTTWQATDEQQGRDVTLKLFNAPRKGTASGEENFIADAERLAALDIQGLVRVTGYGVHDRRPYLVTDAVNGEDLEQLLKRAPGTLSFDTIRDVGRQIAQVLAEFHSNGLLHLDLSSSALVLSQDGRVLVTDPGQCVRRVPRIDLHAIRPTRSPSPFLPLYRSYEEIFENVTADSRSDLYSLGCLLYAMATGAAPLPPTLAPQEADTDHGPRRRPELPFGFPPDLESLVTDLLAINPEHRPASTTAVLDRLAGRGVDDEELLAAYRALRDADPDGARMGRVLRDALDEVLDGEVTGRYDLKHITKTERTHIGGLVHTAIQREFRFEDGQAMDFRIADVDVDCRFSLQFGGWMLPPGTLGHLCLLVWADDYLSRWSVGLLRVNREWLNRGGNRDLRTTLKAEHRNKIVWLWRDAELAENILLHISEADREAVFASGSGQARLNELFRRVQRRRIARNTVRTVVQQRDYMKRVRGNGGSRSALRDEGIIILGDYDSHRRVARQLGLPVPREGEFISARVAPAVPGAGKAVVEMDGRLWSLASPGDPVHRAPALPSHLPPTASTDRADGPRGD</sequence>
<dbReference type="Gene3D" id="1.10.10.10">
    <property type="entry name" value="Winged helix-like DNA-binding domain superfamily/Winged helix DNA-binding domain"/>
    <property type="match status" value="1"/>
</dbReference>
<keyword evidence="10" id="KW-0418">Kinase</keyword>
<feature type="domain" description="Protein kinase" evidence="15">
    <location>
        <begin position="913"/>
        <end position="1185"/>
    </location>
</feature>
<evidence type="ECO:0000256" key="11">
    <source>
        <dbReference type="ARBA" id="ARBA00022801"/>
    </source>
</evidence>
<dbReference type="Gene3D" id="3.40.600.10">
    <property type="entry name" value="DNA mismatch repair MutH/Restriction endonuclease, type II"/>
    <property type="match status" value="1"/>
</dbReference>
<dbReference type="EC" id="2.7.11.1" evidence="4"/>
<gene>
    <name evidence="16" type="ORF">GCM10022232_58970</name>
</gene>
<dbReference type="InterPro" id="IPR036388">
    <property type="entry name" value="WH-like_DNA-bd_sf"/>
</dbReference>
<feature type="domain" description="Protein kinase" evidence="15">
    <location>
        <begin position="592"/>
        <end position="847"/>
    </location>
</feature>
<evidence type="ECO:0000256" key="8">
    <source>
        <dbReference type="ARBA" id="ARBA00022741"/>
    </source>
</evidence>
<dbReference type="CDD" id="cd14014">
    <property type="entry name" value="STKc_PknB_like"/>
    <property type="match status" value="1"/>
</dbReference>
<dbReference type="InterPro" id="IPR047738">
    <property type="entry name" value="SAV_2336-like_N"/>
</dbReference>
<evidence type="ECO:0000313" key="17">
    <source>
        <dbReference type="Proteomes" id="UP001500456"/>
    </source>
</evidence>
<name>A0ABP7SD54_9ACTN</name>
<feature type="compositionally biased region" description="Basic and acidic residues" evidence="14">
    <location>
        <begin position="868"/>
        <end position="877"/>
    </location>
</feature>
<keyword evidence="12" id="KW-0067">ATP-binding</keyword>
<feature type="compositionally biased region" description="Basic and acidic residues" evidence="14">
    <location>
        <begin position="51"/>
        <end position="67"/>
    </location>
</feature>
<dbReference type="InterPro" id="IPR015210">
    <property type="entry name" value="NaeI"/>
</dbReference>
<feature type="region of interest" description="Disordered" evidence="14">
    <location>
        <begin position="854"/>
        <end position="909"/>
    </location>
</feature>
<evidence type="ECO:0000256" key="4">
    <source>
        <dbReference type="ARBA" id="ARBA00012513"/>
    </source>
</evidence>
<evidence type="ECO:0000256" key="13">
    <source>
        <dbReference type="ARBA" id="ARBA00023212"/>
    </source>
</evidence>
<dbReference type="InterPro" id="IPR001245">
    <property type="entry name" value="Ser-Thr/Tyr_kinase_cat_dom"/>
</dbReference>
<evidence type="ECO:0000256" key="10">
    <source>
        <dbReference type="ARBA" id="ARBA00022777"/>
    </source>
</evidence>
<evidence type="ECO:0000259" key="15">
    <source>
        <dbReference type="PROSITE" id="PS50011"/>
    </source>
</evidence>
<dbReference type="InterPro" id="IPR011009">
    <property type="entry name" value="Kinase-like_dom_sf"/>
</dbReference>
<dbReference type="Gene3D" id="3.30.200.20">
    <property type="entry name" value="Phosphorylase Kinase, domain 1"/>
    <property type="match status" value="1"/>
</dbReference>
<dbReference type="InterPro" id="IPR011335">
    <property type="entry name" value="Restrct_endonuc-II-like"/>
</dbReference>
<feature type="compositionally biased region" description="Low complexity" evidence="14">
    <location>
        <begin position="558"/>
        <end position="569"/>
    </location>
</feature>
<dbReference type="PROSITE" id="PS50011">
    <property type="entry name" value="PROTEIN_KINASE_DOM"/>
    <property type="match status" value="2"/>
</dbReference>
<dbReference type="SUPFAM" id="SSF56112">
    <property type="entry name" value="Protein kinase-like (PK-like)"/>
    <property type="match status" value="2"/>
</dbReference>
<evidence type="ECO:0000256" key="5">
    <source>
        <dbReference type="ARBA" id="ARBA00022527"/>
    </source>
</evidence>